<reference evidence="3" key="1">
    <citation type="journal article" date="2020" name="Fungal Divers.">
        <title>Resolving the Mortierellaceae phylogeny through synthesis of multi-gene phylogenetics and phylogenomics.</title>
        <authorList>
            <person name="Vandepol N."/>
            <person name="Liber J."/>
            <person name="Desiro A."/>
            <person name="Na H."/>
            <person name="Kennedy M."/>
            <person name="Barry K."/>
            <person name="Grigoriev I.V."/>
            <person name="Miller A.N."/>
            <person name="O'Donnell K."/>
            <person name="Stajich J.E."/>
            <person name="Bonito G."/>
        </authorList>
    </citation>
    <scope>NUCLEOTIDE SEQUENCE</scope>
    <source>
        <strain evidence="3">KOD1015</strain>
    </source>
</reference>
<comment type="caution">
    <text evidence="3">The sequence shown here is derived from an EMBL/GenBank/DDBJ whole genome shotgun (WGS) entry which is preliminary data.</text>
</comment>
<keyword evidence="2" id="KW-0812">Transmembrane</keyword>
<accession>A0A9P6FW18</accession>
<evidence type="ECO:0000313" key="4">
    <source>
        <dbReference type="Proteomes" id="UP000780801"/>
    </source>
</evidence>
<keyword evidence="4" id="KW-1185">Reference proteome</keyword>
<dbReference type="AlphaFoldDB" id="A0A9P6FW18"/>
<evidence type="ECO:0000256" key="2">
    <source>
        <dbReference type="SAM" id="Phobius"/>
    </source>
</evidence>
<dbReference type="Proteomes" id="UP000780801">
    <property type="component" value="Unassembled WGS sequence"/>
</dbReference>
<protein>
    <submittedName>
        <fullName evidence="3">Uncharacterized protein</fullName>
    </submittedName>
</protein>
<feature type="compositionally biased region" description="Basic and acidic residues" evidence="1">
    <location>
        <begin position="89"/>
        <end position="107"/>
    </location>
</feature>
<dbReference type="EMBL" id="JAABOA010001008">
    <property type="protein sequence ID" value="KAF9582554.1"/>
    <property type="molecule type" value="Genomic_DNA"/>
</dbReference>
<name>A0A9P6FW18_9FUNG</name>
<organism evidence="3 4">
    <name type="scientific">Lunasporangiospora selenospora</name>
    <dbReference type="NCBI Taxonomy" id="979761"/>
    <lineage>
        <taxon>Eukaryota</taxon>
        <taxon>Fungi</taxon>
        <taxon>Fungi incertae sedis</taxon>
        <taxon>Mucoromycota</taxon>
        <taxon>Mortierellomycotina</taxon>
        <taxon>Mortierellomycetes</taxon>
        <taxon>Mortierellales</taxon>
        <taxon>Mortierellaceae</taxon>
        <taxon>Lunasporangiospora</taxon>
    </lineage>
</organism>
<feature type="region of interest" description="Disordered" evidence="1">
    <location>
        <begin position="70"/>
        <end position="150"/>
    </location>
</feature>
<feature type="compositionally biased region" description="Polar residues" evidence="1">
    <location>
        <begin position="131"/>
        <end position="150"/>
    </location>
</feature>
<proteinExistence type="predicted"/>
<feature type="compositionally biased region" description="Pro residues" evidence="1">
    <location>
        <begin position="113"/>
        <end position="123"/>
    </location>
</feature>
<feature type="transmembrane region" description="Helical" evidence="2">
    <location>
        <begin position="6"/>
        <end position="24"/>
    </location>
</feature>
<sequence length="150" mass="16811">MQNWVFFIIIGLILQIVGVFCYYMSERQKKLFSRDAILVAAAARDPLVLILPINGPTETLPAYDAVVQMPSPPGYDSAPHQTLQQLENEPMRNQDQEAFELETRETAALEQELPPPLEQPPPQHQQQQSPIEANTSRPTYSTTTPVLASP</sequence>
<keyword evidence="2" id="KW-1133">Transmembrane helix</keyword>
<feature type="compositionally biased region" description="Polar residues" evidence="1">
    <location>
        <begin position="79"/>
        <end position="88"/>
    </location>
</feature>
<keyword evidence="2" id="KW-0472">Membrane</keyword>
<evidence type="ECO:0000256" key="1">
    <source>
        <dbReference type="SAM" id="MobiDB-lite"/>
    </source>
</evidence>
<evidence type="ECO:0000313" key="3">
    <source>
        <dbReference type="EMBL" id="KAF9582554.1"/>
    </source>
</evidence>
<gene>
    <name evidence="3" type="ORF">BGW38_000063</name>
</gene>